<evidence type="ECO:0000313" key="7">
    <source>
        <dbReference type="EMBL" id="GAV21118.1"/>
    </source>
</evidence>
<reference evidence="7 8" key="1">
    <citation type="journal article" date="2017" name="Arch. Microbiol.">
        <title>Mariprofundus micogutta sp. nov., a novel iron-oxidizing zetaproteobacterium isolated from a deep-sea hydrothermal field at the Bayonnaise knoll of the Izu-Ogasawara arc, and a description of Mariprofundales ord. nov. and Zetaproteobacteria classis nov.</title>
        <authorList>
            <person name="Makita H."/>
            <person name="Tanaka E."/>
            <person name="Mitsunobu S."/>
            <person name="Miyazaki M."/>
            <person name="Nunoura T."/>
            <person name="Uematsu K."/>
            <person name="Takaki Y."/>
            <person name="Nishi S."/>
            <person name="Shimamura S."/>
            <person name="Takai K."/>
        </authorList>
    </citation>
    <scope>NUCLEOTIDE SEQUENCE [LARGE SCALE GENOMIC DNA]</scope>
    <source>
        <strain evidence="7 8">ET2</strain>
    </source>
</reference>
<evidence type="ECO:0000256" key="4">
    <source>
        <dbReference type="PROSITE-ProRule" id="PRU00433"/>
    </source>
</evidence>
<accession>A0A1L8CQC5</accession>
<dbReference type="InterPro" id="IPR009056">
    <property type="entry name" value="Cyt_c-like_dom"/>
</dbReference>
<dbReference type="Proteomes" id="UP000231632">
    <property type="component" value="Unassembled WGS sequence"/>
</dbReference>
<evidence type="ECO:0000256" key="1">
    <source>
        <dbReference type="ARBA" id="ARBA00022617"/>
    </source>
</evidence>
<feature type="chain" id="PRO_5012205539" description="Cytochrome c domain-containing protein" evidence="5">
    <location>
        <begin position="24"/>
        <end position="101"/>
    </location>
</feature>
<feature type="domain" description="Cytochrome c" evidence="6">
    <location>
        <begin position="24"/>
        <end position="101"/>
    </location>
</feature>
<dbReference type="GO" id="GO:0020037">
    <property type="term" value="F:heme binding"/>
    <property type="evidence" value="ECO:0007669"/>
    <property type="project" value="InterPro"/>
</dbReference>
<dbReference type="OrthoDB" id="129791at2"/>
<protein>
    <recommendedName>
        <fullName evidence="6">Cytochrome c domain-containing protein</fullName>
    </recommendedName>
</protein>
<dbReference type="Gene3D" id="1.10.760.10">
    <property type="entry name" value="Cytochrome c-like domain"/>
    <property type="match status" value="1"/>
</dbReference>
<dbReference type="STRING" id="1921010.MMIC_P2098"/>
<proteinExistence type="predicted"/>
<feature type="signal peptide" evidence="5">
    <location>
        <begin position="1"/>
        <end position="23"/>
    </location>
</feature>
<evidence type="ECO:0000256" key="3">
    <source>
        <dbReference type="ARBA" id="ARBA00023004"/>
    </source>
</evidence>
<keyword evidence="2 4" id="KW-0479">Metal-binding</keyword>
<keyword evidence="1 4" id="KW-0349">Heme</keyword>
<dbReference type="PROSITE" id="PS51007">
    <property type="entry name" value="CYTC"/>
    <property type="match status" value="1"/>
</dbReference>
<keyword evidence="8" id="KW-1185">Reference proteome</keyword>
<evidence type="ECO:0000259" key="6">
    <source>
        <dbReference type="PROSITE" id="PS51007"/>
    </source>
</evidence>
<dbReference type="SUPFAM" id="SSF46626">
    <property type="entry name" value="Cytochrome c"/>
    <property type="match status" value="1"/>
</dbReference>
<gene>
    <name evidence="7" type="ORF">MMIC_P2098</name>
</gene>
<evidence type="ECO:0000256" key="2">
    <source>
        <dbReference type="ARBA" id="ARBA00022723"/>
    </source>
</evidence>
<evidence type="ECO:0000313" key="8">
    <source>
        <dbReference type="Proteomes" id="UP000231632"/>
    </source>
</evidence>
<dbReference type="RefSeq" id="WP_072660424.1">
    <property type="nucleotide sequence ID" value="NZ_BDFD01000021.1"/>
</dbReference>
<comment type="caution">
    <text evidence="7">The sequence shown here is derived from an EMBL/GenBank/DDBJ whole genome shotgun (WGS) entry which is preliminary data.</text>
</comment>
<sequence length="101" mass="11102">MKNTIAIILAAAFLGLTSQSAIASDGVDVEKVYSKKCKMCHSFDKKKTGPAFKDMNKDPEVLKTAFTTDRVKMMKGVNKKLNLNTDQAMVDALVAFIQSKQ</sequence>
<dbReference type="InterPro" id="IPR036909">
    <property type="entry name" value="Cyt_c-like_dom_sf"/>
</dbReference>
<organism evidence="7 8">
    <name type="scientific">Mariprofundus micogutta</name>
    <dbReference type="NCBI Taxonomy" id="1921010"/>
    <lineage>
        <taxon>Bacteria</taxon>
        <taxon>Pseudomonadati</taxon>
        <taxon>Pseudomonadota</taxon>
        <taxon>Candidatius Mariprofundia</taxon>
        <taxon>Mariprofundales</taxon>
        <taxon>Mariprofundaceae</taxon>
        <taxon>Mariprofundus</taxon>
    </lineage>
</organism>
<keyword evidence="5" id="KW-0732">Signal</keyword>
<keyword evidence="3 4" id="KW-0408">Iron</keyword>
<dbReference type="EMBL" id="BDFD01000021">
    <property type="protein sequence ID" value="GAV21118.1"/>
    <property type="molecule type" value="Genomic_DNA"/>
</dbReference>
<dbReference type="GO" id="GO:0046872">
    <property type="term" value="F:metal ion binding"/>
    <property type="evidence" value="ECO:0007669"/>
    <property type="project" value="UniProtKB-KW"/>
</dbReference>
<evidence type="ECO:0000256" key="5">
    <source>
        <dbReference type="SAM" id="SignalP"/>
    </source>
</evidence>
<name>A0A1L8CQC5_9PROT</name>
<dbReference type="GO" id="GO:0009055">
    <property type="term" value="F:electron transfer activity"/>
    <property type="evidence" value="ECO:0007669"/>
    <property type="project" value="InterPro"/>
</dbReference>
<dbReference type="AlphaFoldDB" id="A0A1L8CQC5"/>